<dbReference type="AlphaFoldDB" id="A0A938Y9V2"/>
<feature type="domain" description="Endonuclease/exonuclease/phosphatase" evidence="2">
    <location>
        <begin position="179"/>
        <end position="439"/>
    </location>
</feature>
<evidence type="ECO:0000256" key="1">
    <source>
        <dbReference type="SAM" id="SignalP"/>
    </source>
</evidence>
<dbReference type="Proteomes" id="UP000663791">
    <property type="component" value="Unassembled WGS sequence"/>
</dbReference>
<evidence type="ECO:0000313" key="4">
    <source>
        <dbReference type="Proteomes" id="UP000663791"/>
    </source>
</evidence>
<reference evidence="3" key="1">
    <citation type="submission" date="2021-01" db="EMBL/GenBank/DDBJ databases">
        <title>Novel species in genus Nocardioides.</title>
        <authorList>
            <person name="Zhang G."/>
        </authorList>
    </citation>
    <scope>NUCLEOTIDE SEQUENCE</scope>
    <source>
        <strain evidence="3">Zg-536</strain>
    </source>
</reference>
<proteinExistence type="predicted"/>
<feature type="signal peptide" evidence="1">
    <location>
        <begin position="1"/>
        <end position="29"/>
    </location>
</feature>
<accession>A0A938Y9V2</accession>
<dbReference type="RefSeq" id="WP_205291224.1">
    <property type="nucleotide sequence ID" value="NZ_CP074406.1"/>
</dbReference>
<keyword evidence="1" id="KW-0732">Signal</keyword>
<gene>
    <name evidence="3" type="ORF">JK386_08380</name>
</gene>
<keyword evidence="4" id="KW-1185">Reference proteome</keyword>
<dbReference type="InterPro" id="IPR036691">
    <property type="entry name" value="Endo/exonu/phosph_ase_sf"/>
</dbReference>
<dbReference type="SUPFAM" id="SSF56219">
    <property type="entry name" value="DNase I-like"/>
    <property type="match status" value="1"/>
</dbReference>
<dbReference type="EMBL" id="JAERTX010000006">
    <property type="protein sequence ID" value="MBM9459919.1"/>
    <property type="molecule type" value="Genomic_DNA"/>
</dbReference>
<dbReference type="Pfam" id="PF03372">
    <property type="entry name" value="Exo_endo_phos"/>
    <property type="match status" value="1"/>
</dbReference>
<name>A0A938Y9V2_9ACTN</name>
<feature type="chain" id="PRO_5037887570" description="Endonuclease/exonuclease/phosphatase domain-containing protein" evidence="1">
    <location>
        <begin position="30"/>
        <end position="451"/>
    </location>
</feature>
<protein>
    <recommendedName>
        <fullName evidence="2">Endonuclease/exonuclease/phosphatase domain-containing protein</fullName>
    </recommendedName>
</protein>
<dbReference type="Gene3D" id="3.60.10.10">
    <property type="entry name" value="Endonuclease/exonuclease/phosphatase"/>
    <property type="match status" value="1"/>
</dbReference>
<comment type="caution">
    <text evidence="3">The sequence shown here is derived from an EMBL/GenBank/DDBJ whole genome shotgun (WGS) entry which is preliminary data.</text>
</comment>
<sequence length="451" mass="49472">MFTRPIRRAVQAVLVMLLCGALVAGFADAGGAARKAKSNPTGVASGSYQNGTKYLKLSLTNTRDGRIKVSWKKPGKYVKKYVVKVGVSRQLDVETRKYKVSRKKRSVIVSRAAGAYPQSGNYTFVKVFVYRKGGGRSETPTKWIQTPIGAACTAAATNRVTVGAFNIRTWTADKGAFSWANRRANVVNEIRRSGARAVAIQEASGQPDQGYGSLPQNEVVLRALNAADTSADWRDAIPQEWYRPLPGSLGGTRVFYDANRFQMLAGTDADKGNGRGLLRIDDRGAPKDTMVPWVRLQAIDAARRPTQAPFILASVHMHLGERLADVQTRGRQVNQVITLLKNLHKKYGDQVVLAGDLNSTAATKPNNNVQRALMRAGFYDAFASARISGAKYQTTNQFKFPLKASPLRRDYILTYGRVKGSCAFVNRVYGLKSQVASDHFMQVASLPLPPR</sequence>
<dbReference type="GO" id="GO:0003824">
    <property type="term" value="F:catalytic activity"/>
    <property type="evidence" value="ECO:0007669"/>
    <property type="project" value="InterPro"/>
</dbReference>
<organism evidence="3 4">
    <name type="scientific">Nocardioides faecalis</name>
    <dbReference type="NCBI Taxonomy" id="2803858"/>
    <lineage>
        <taxon>Bacteria</taxon>
        <taxon>Bacillati</taxon>
        <taxon>Actinomycetota</taxon>
        <taxon>Actinomycetes</taxon>
        <taxon>Propionibacteriales</taxon>
        <taxon>Nocardioidaceae</taxon>
        <taxon>Nocardioides</taxon>
    </lineage>
</organism>
<evidence type="ECO:0000313" key="3">
    <source>
        <dbReference type="EMBL" id="MBM9459919.1"/>
    </source>
</evidence>
<evidence type="ECO:0000259" key="2">
    <source>
        <dbReference type="Pfam" id="PF03372"/>
    </source>
</evidence>
<dbReference type="InterPro" id="IPR005135">
    <property type="entry name" value="Endo/exonuclease/phosphatase"/>
</dbReference>